<evidence type="ECO:0000256" key="3">
    <source>
        <dbReference type="ARBA" id="ARBA00023295"/>
    </source>
</evidence>
<evidence type="ECO:0000256" key="2">
    <source>
        <dbReference type="ARBA" id="ARBA00022801"/>
    </source>
</evidence>
<gene>
    <name evidence="5" type="ORF">Dsi01nite_060150</name>
</gene>
<dbReference type="InterPro" id="IPR004888">
    <property type="entry name" value="Glycoside_hydrolase_63"/>
</dbReference>
<evidence type="ECO:0000256" key="1">
    <source>
        <dbReference type="ARBA" id="ARBA00010833"/>
    </source>
</evidence>
<evidence type="ECO:0000313" key="5">
    <source>
        <dbReference type="EMBL" id="GIG47974.1"/>
    </source>
</evidence>
<name>A0A919PQ19_9ACTN</name>
<keyword evidence="2 5" id="KW-0378">Hydrolase</keyword>
<dbReference type="EMBL" id="BONQ01000091">
    <property type="protein sequence ID" value="GIG47974.1"/>
    <property type="molecule type" value="Genomic_DNA"/>
</dbReference>
<reference evidence="5" key="1">
    <citation type="submission" date="2021-01" db="EMBL/GenBank/DDBJ databases">
        <title>Whole genome shotgun sequence of Dactylosporangium siamense NBRC 106093.</title>
        <authorList>
            <person name="Komaki H."/>
            <person name="Tamura T."/>
        </authorList>
    </citation>
    <scope>NUCLEOTIDE SEQUENCE</scope>
    <source>
        <strain evidence="5">NBRC 106093</strain>
    </source>
</reference>
<dbReference type="SUPFAM" id="SSF48208">
    <property type="entry name" value="Six-hairpin glycosidases"/>
    <property type="match status" value="1"/>
</dbReference>
<organism evidence="5 6">
    <name type="scientific">Dactylosporangium siamense</name>
    <dbReference type="NCBI Taxonomy" id="685454"/>
    <lineage>
        <taxon>Bacteria</taxon>
        <taxon>Bacillati</taxon>
        <taxon>Actinomycetota</taxon>
        <taxon>Actinomycetes</taxon>
        <taxon>Micromonosporales</taxon>
        <taxon>Micromonosporaceae</taxon>
        <taxon>Dactylosporangium</taxon>
    </lineage>
</organism>
<dbReference type="Gene3D" id="1.50.10.10">
    <property type="match status" value="1"/>
</dbReference>
<accession>A0A919PQ19</accession>
<dbReference type="PANTHER" id="PTHR10412">
    <property type="entry name" value="MANNOSYL-OLIGOSACCHARIDE GLUCOSIDASE"/>
    <property type="match status" value="1"/>
</dbReference>
<dbReference type="InterPro" id="IPR012341">
    <property type="entry name" value="6hp_glycosidase-like_sf"/>
</dbReference>
<dbReference type="InterPro" id="IPR008928">
    <property type="entry name" value="6-hairpin_glycosidase_sf"/>
</dbReference>
<proteinExistence type="inferred from homology"/>
<evidence type="ECO:0000259" key="4">
    <source>
        <dbReference type="Pfam" id="PF22422"/>
    </source>
</evidence>
<dbReference type="RefSeq" id="WP_203849688.1">
    <property type="nucleotide sequence ID" value="NZ_BAAAVW010000021.1"/>
</dbReference>
<dbReference type="GO" id="GO:0004573">
    <property type="term" value="F:Glc3Man9GlcNAc2 oligosaccharide glucosidase activity"/>
    <property type="evidence" value="ECO:0007669"/>
    <property type="project" value="InterPro"/>
</dbReference>
<protein>
    <submittedName>
        <fullName evidence="5">Glycoside hydrolase family 37</fullName>
    </submittedName>
</protein>
<dbReference type="AlphaFoldDB" id="A0A919PQ19"/>
<dbReference type="InterPro" id="IPR054491">
    <property type="entry name" value="MGH1-like_GH"/>
</dbReference>
<dbReference type="GO" id="GO:0006487">
    <property type="term" value="P:protein N-linked glycosylation"/>
    <property type="evidence" value="ECO:0007669"/>
    <property type="project" value="TreeGrafter"/>
</dbReference>
<keyword evidence="6" id="KW-1185">Reference proteome</keyword>
<keyword evidence="3" id="KW-0326">Glycosidase</keyword>
<sequence length="558" mass="61122">MRVDLHRVPFSRRGSYFALSRRDATAERPGGLYLRTVRGHAGVRELLLIELLVDGQPVQETAELHPESLALTGAAGARVELAFDDDGSVVATGHGAALRLTGLISNPYDHVVPNGTDSARYIACGAGLDLTITRHAGAFDVDRVWNGSRHTRIAFVARPAADGPFVIRIGGTRHPDPAGGLFATVKAGARADFAAWRAATPEVPDRYHDAAQLADYVTWSSVVAPAGLLRRPTMLMSKNGMTNVWSWDHCFNAMALAADAPAAIDQFLTVFDQQRDDGALPDYVNDAHAAWSFVKPPVHGWALSWLLDHADVSRQQVEACYEPLRRWTRWWLTARDPHGDGVPHYEHGNDSGWDNSTAFRDGVPFQSPDLPAYLVLQLDCLARLARLLGRDDEADRWTADADAMLDRLMRGCFADGRFGVRRADTGELYHPDTLLRFMPLVLGERLPRPVADSVVGELVTAGYLTGHGLATELPTSPCYEADGYWRGPIWAPSTLIVVDGLRRAGHAPLAAEIARRFCDMVAGSDMAENYDARTGRGLRDSAYTWTASVFLVLAAHYL</sequence>
<comment type="similarity">
    <text evidence="1">Belongs to the glycosyl hydrolase 63 family.</text>
</comment>
<dbReference type="PANTHER" id="PTHR10412:SF11">
    <property type="entry name" value="MANNOSYL-OLIGOSACCHARIDE GLUCOSIDASE"/>
    <property type="match status" value="1"/>
</dbReference>
<dbReference type="GO" id="GO:0009311">
    <property type="term" value="P:oligosaccharide metabolic process"/>
    <property type="evidence" value="ECO:0007669"/>
    <property type="project" value="InterPro"/>
</dbReference>
<comment type="caution">
    <text evidence="5">The sequence shown here is derived from an EMBL/GenBank/DDBJ whole genome shotgun (WGS) entry which is preliminary data.</text>
</comment>
<feature type="domain" description="Mannosylglycerate hydrolase MGH1-like glycoside hydrolase" evidence="4">
    <location>
        <begin position="243"/>
        <end position="546"/>
    </location>
</feature>
<evidence type="ECO:0000313" key="6">
    <source>
        <dbReference type="Proteomes" id="UP000660611"/>
    </source>
</evidence>
<dbReference type="Proteomes" id="UP000660611">
    <property type="component" value="Unassembled WGS sequence"/>
</dbReference>
<dbReference type="Pfam" id="PF22422">
    <property type="entry name" value="MGH1-like_GH"/>
    <property type="match status" value="1"/>
</dbReference>